<accession>A0A1G2D7U0</accession>
<evidence type="ECO:0000313" key="3">
    <source>
        <dbReference type="Proteomes" id="UP000177996"/>
    </source>
</evidence>
<evidence type="ECO:0000313" key="2">
    <source>
        <dbReference type="EMBL" id="OGZ09705.1"/>
    </source>
</evidence>
<organism evidence="2 3">
    <name type="scientific">Candidatus Lloydbacteria bacterium RIFCSPHIGHO2_02_FULL_50_13</name>
    <dbReference type="NCBI Taxonomy" id="1798661"/>
    <lineage>
        <taxon>Bacteria</taxon>
        <taxon>Candidatus Lloydiibacteriota</taxon>
    </lineage>
</organism>
<comment type="caution">
    <text evidence="2">The sequence shown here is derived from an EMBL/GenBank/DDBJ whole genome shotgun (WGS) entry which is preliminary data.</text>
</comment>
<proteinExistence type="predicted"/>
<evidence type="ECO:0000256" key="1">
    <source>
        <dbReference type="SAM" id="MobiDB-lite"/>
    </source>
</evidence>
<dbReference type="EMBL" id="MHLL01000016">
    <property type="protein sequence ID" value="OGZ09705.1"/>
    <property type="molecule type" value="Genomic_DNA"/>
</dbReference>
<dbReference type="Proteomes" id="UP000177996">
    <property type="component" value="Unassembled WGS sequence"/>
</dbReference>
<reference evidence="2 3" key="1">
    <citation type="journal article" date="2016" name="Nat. Commun.">
        <title>Thousands of microbial genomes shed light on interconnected biogeochemical processes in an aquifer system.</title>
        <authorList>
            <person name="Anantharaman K."/>
            <person name="Brown C.T."/>
            <person name="Hug L.A."/>
            <person name="Sharon I."/>
            <person name="Castelle C.J."/>
            <person name="Probst A.J."/>
            <person name="Thomas B.C."/>
            <person name="Singh A."/>
            <person name="Wilkins M.J."/>
            <person name="Karaoz U."/>
            <person name="Brodie E.L."/>
            <person name="Williams K.H."/>
            <person name="Hubbard S.S."/>
            <person name="Banfield J.F."/>
        </authorList>
    </citation>
    <scope>NUCLEOTIDE SEQUENCE [LARGE SCALE GENOMIC DNA]</scope>
</reference>
<protein>
    <submittedName>
        <fullName evidence="2">Uncharacterized protein</fullName>
    </submittedName>
</protein>
<dbReference type="AlphaFoldDB" id="A0A1G2D7U0"/>
<dbReference type="STRING" id="1798661.A3D65_05245"/>
<feature type="region of interest" description="Disordered" evidence="1">
    <location>
        <begin position="1"/>
        <end position="29"/>
    </location>
</feature>
<gene>
    <name evidence="2" type="ORF">A3D65_05245</name>
</gene>
<sequence length="75" mass="8582">MDPASFYKATKHDDSGKLSSSQKNTERDEVARIYAEINKEIEILLAEGDRIPFSPAEDFEYTVPLEDFQKSQQGR</sequence>
<name>A0A1G2D7U0_9BACT</name>